<reference evidence="9 10" key="1">
    <citation type="submission" date="2016-10" db="EMBL/GenBank/DDBJ databases">
        <authorList>
            <person name="de Groot N.N."/>
        </authorList>
    </citation>
    <scope>NUCLEOTIDE SEQUENCE [LARGE SCALE GENOMIC DNA]</scope>
    <source>
        <strain evidence="9 10">IBRC-M 10445</strain>
    </source>
</reference>
<keyword evidence="3" id="KW-0597">Phosphoprotein</keyword>
<dbReference type="Gene3D" id="3.30.450.20">
    <property type="entry name" value="PAS domain"/>
    <property type="match status" value="1"/>
</dbReference>
<keyword evidence="4" id="KW-0808">Transferase</keyword>
<evidence type="ECO:0000256" key="1">
    <source>
        <dbReference type="ARBA" id="ARBA00000085"/>
    </source>
</evidence>
<dbReference type="PROSITE" id="PS50109">
    <property type="entry name" value="HIS_KIN"/>
    <property type="match status" value="1"/>
</dbReference>
<sequence>MEPVSRHPSQLLRQLIALFQPEGWLLAENHELLQHRNMSLEQAPARLPPGQWLHHQQFSWLALERADSRYLIGLSLPDDLTREVIQNYLQHLAPTQPVARLSGAERRARAQGFVRHAFEHMPDGIIVTDQLGVIVFANRHIERWFHEPMPSLGGMPLATLLQGHDPREQPPWHETVSDTLTQQESRTVDLNLHGKDFLIHFAPFTLPDTEQPGIVANISDITELRQQQRQHREAIDFISHDVRSPLVSQLALIEQIKRAPEHIDAGQIEQLGRLARRSYHLAEEFVQLARAEQLNEARFYDCELLAIVENARDSVCEQALDKNISLQLQGTEDLWLNGNAELLERTVINLLTNAVQYSPEHSCITIDVYRAGHLACVTVADEGMGIAPEELPYLFDRYHRPKSTELAGQHGTGLGLSFVRTVIEKHRGEIAVDSRPNEGAAFTLKLPIANPMV</sequence>
<dbReference type="Gene3D" id="1.10.287.130">
    <property type="match status" value="1"/>
</dbReference>
<dbReference type="GO" id="GO:0004721">
    <property type="term" value="F:phosphoprotein phosphatase activity"/>
    <property type="evidence" value="ECO:0007669"/>
    <property type="project" value="TreeGrafter"/>
</dbReference>
<evidence type="ECO:0000256" key="3">
    <source>
        <dbReference type="ARBA" id="ARBA00022553"/>
    </source>
</evidence>
<keyword evidence="7" id="KW-0472">Membrane</keyword>
<evidence type="ECO:0000256" key="5">
    <source>
        <dbReference type="ARBA" id="ARBA00022777"/>
    </source>
</evidence>
<dbReference type="RefSeq" id="WP_091700248.1">
    <property type="nucleotide sequence ID" value="NZ_BMYN01000010.1"/>
</dbReference>
<dbReference type="InterPro" id="IPR003594">
    <property type="entry name" value="HATPase_dom"/>
</dbReference>
<dbReference type="EMBL" id="FOSC01000001">
    <property type="protein sequence ID" value="SFJ16052.1"/>
    <property type="molecule type" value="Genomic_DNA"/>
</dbReference>
<dbReference type="PRINTS" id="PR00344">
    <property type="entry name" value="BCTRLSENSOR"/>
</dbReference>
<dbReference type="InterPro" id="IPR050351">
    <property type="entry name" value="BphY/WalK/GraS-like"/>
</dbReference>
<dbReference type="SUPFAM" id="SSF55874">
    <property type="entry name" value="ATPase domain of HSP90 chaperone/DNA topoisomerase II/histidine kinase"/>
    <property type="match status" value="1"/>
</dbReference>
<name>A0A1I3P3S9_9GAMM</name>
<dbReference type="CDD" id="cd00130">
    <property type="entry name" value="PAS"/>
    <property type="match status" value="1"/>
</dbReference>
<evidence type="ECO:0000259" key="8">
    <source>
        <dbReference type="PROSITE" id="PS50109"/>
    </source>
</evidence>
<evidence type="ECO:0000313" key="9">
    <source>
        <dbReference type="EMBL" id="SFJ16052.1"/>
    </source>
</evidence>
<comment type="catalytic activity">
    <reaction evidence="1">
        <text>ATP + protein L-histidine = ADP + protein N-phospho-L-histidine.</text>
        <dbReference type="EC" id="2.7.13.3"/>
    </reaction>
</comment>
<dbReference type="EC" id="2.7.13.3" evidence="2"/>
<dbReference type="OrthoDB" id="9806704at2"/>
<dbReference type="GO" id="GO:0016036">
    <property type="term" value="P:cellular response to phosphate starvation"/>
    <property type="evidence" value="ECO:0007669"/>
    <property type="project" value="TreeGrafter"/>
</dbReference>
<dbReference type="InterPro" id="IPR036097">
    <property type="entry name" value="HisK_dim/P_sf"/>
</dbReference>
<dbReference type="NCBIfam" id="TIGR00229">
    <property type="entry name" value="sensory_box"/>
    <property type="match status" value="1"/>
</dbReference>
<proteinExistence type="predicted"/>
<dbReference type="Gene3D" id="3.30.565.10">
    <property type="entry name" value="Histidine kinase-like ATPase, C-terminal domain"/>
    <property type="match status" value="1"/>
</dbReference>
<dbReference type="InterPro" id="IPR004358">
    <property type="entry name" value="Sig_transdc_His_kin-like_C"/>
</dbReference>
<dbReference type="InterPro" id="IPR013656">
    <property type="entry name" value="PAS_4"/>
</dbReference>
<dbReference type="GO" id="GO:0005886">
    <property type="term" value="C:plasma membrane"/>
    <property type="evidence" value="ECO:0007669"/>
    <property type="project" value="TreeGrafter"/>
</dbReference>
<dbReference type="InterPro" id="IPR005467">
    <property type="entry name" value="His_kinase_dom"/>
</dbReference>
<dbReference type="InterPro" id="IPR000014">
    <property type="entry name" value="PAS"/>
</dbReference>
<dbReference type="PANTHER" id="PTHR45453">
    <property type="entry name" value="PHOSPHATE REGULON SENSOR PROTEIN PHOR"/>
    <property type="match status" value="1"/>
</dbReference>
<evidence type="ECO:0000313" key="10">
    <source>
        <dbReference type="Proteomes" id="UP000199445"/>
    </source>
</evidence>
<dbReference type="SMART" id="SM00387">
    <property type="entry name" value="HATPase_c"/>
    <property type="match status" value="1"/>
</dbReference>
<evidence type="ECO:0000256" key="6">
    <source>
        <dbReference type="ARBA" id="ARBA00023012"/>
    </source>
</evidence>
<evidence type="ECO:0000256" key="4">
    <source>
        <dbReference type="ARBA" id="ARBA00022679"/>
    </source>
</evidence>
<dbReference type="SUPFAM" id="SSF55785">
    <property type="entry name" value="PYP-like sensor domain (PAS domain)"/>
    <property type="match status" value="1"/>
</dbReference>
<evidence type="ECO:0000256" key="7">
    <source>
        <dbReference type="ARBA" id="ARBA00023136"/>
    </source>
</evidence>
<dbReference type="FunFam" id="3.30.565.10:FF:000006">
    <property type="entry name" value="Sensor histidine kinase WalK"/>
    <property type="match status" value="1"/>
</dbReference>
<keyword evidence="6" id="KW-0902">Two-component regulatory system</keyword>
<protein>
    <recommendedName>
        <fullName evidence="2">histidine kinase</fullName>
        <ecNumber evidence="2">2.7.13.3</ecNumber>
    </recommendedName>
</protein>
<organism evidence="9 10">
    <name type="scientific">Marinobacter persicus</name>
    <dbReference type="NCBI Taxonomy" id="930118"/>
    <lineage>
        <taxon>Bacteria</taxon>
        <taxon>Pseudomonadati</taxon>
        <taxon>Pseudomonadota</taxon>
        <taxon>Gammaproteobacteria</taxon>
        <taxon>Pseudomonadales</taxon>
        <taxon>Marinobacteraceae</taxon>
        <taxon>Marinobacter</taxon>
    </lineage>
</organism>
<feature type="domain" description="Histidine kinase" evidence="8">
    <location>
        <begin position="237"/>
        <end position="450"/>
    </location>
</feature>
<dbReference type="PANTHER" id="PTHR45453:SF1">
    <property type="entry name" value="PHOSPHATE REGULON SENSOR PROTEIN PHOR"/>
    <property type="match status" value="1"/>
</dbReference>
<dbReference type="Pfam" id="PF08448">
    <property type="entry name" value="PAS_4"/>
    <property type="match status" value="1"/>
</dbReference>
<dbReference type="Proteomes" id="UP000199445">
    <property type="component" value="Unassembled WGS sequence"/>
</dbReference>
<keyword evidence="10" id="KW-1185">Reference proteome</keyword>
<keyword evidence="5" id="KW-0418">Kinase</keyword>
<dbReference type="SUPFAM" id="SSF47384">
    <property type="entry name" value="Homodimeric domain of signal transducing histidine kinase"/>
    <property type="match status" value="1"/>
</dbReference>
<dbReference type="AlphaFoldDB" id="A0A1I3P3S9"/>
<gene>
    <name evidence="9" type="ORF">SAMN05216429_10170</name>
</gene>
<dbReference type="Pfam" id="PF02518">
    <property type="entry name" value="HATPase_c"/>
    <property type="match status" value="1"/>
</dbReference>
<dbReference type="InterPro" id="IPR035965">
    <property type="entry name" value="PAS-like_dom_sf"/>
</dbReference>
<evidence type="ECO:0000256" key="2">
    <source>
        <dbReference type="ARBA" id="ARBA00012438"/>
    </source>
</evidence>
<dbReference type="InterPro" id="IPR036890">
    <property type="entry name" value="HATPase_C_sf"/>
</dbReference>
<dbReference type="GO" id="GO:0000155">
    <property type="term" value="F:phosphorelay sensor kinase activity"/>
    <property type="evidence" value="ECO:0007669"/>
    <property type="project" value="InterPro"/>
</dbReference>
<accession>A0A1I3P3S9</accession>